<comment type="similarity">
    <text evidence="3">Belongs to the formate dehydrogenase gamma subunit family.</text>
</comment>
<feature type="transmembrane region" description="Helical" evidence="13">
    <location>
        <begin position="104"/>
        <end position="123"/>
    </location>
</feature>
<keyword evidence="12 13" id="KW-0472">Membrane</keyword>
<keyword evidence="11" id="KW-0408">Iron</keyword>
<evidence type="ECO:0000256" key="14">
    <source>
        <dbReference type="SAM" id="SignalP"/>
    </source>
</evidence>
<feature type="signal peptide" evidence="14">
    <location>
        <begin position="1"/>
        <end position="37"/>
    </location>
</feature>
<gene>
    <name evidence="16" type="ORF">SAMN05216175_10697</name>
</gene>
<dbReference type="InterPro" id="IPR051817">
    <property type="entry name" value="FDH_cytochrome_b556_subunit"/>
</dbReference>
<evidence type="ECO:0000256" key="12">
    <source>
        <dbReference type="ARBA" id="ARBA00023136"/>
    </source>
</evidence>
<dbReference type="PANTHER" id="PTHR30074">
    <property type="entry name" value="FORMATE DEHYDROGENASE, NITRATE-INDUCIBLE, CYTOCHROME B556 FDN SUBUNIT"/>
    <property type="match status" value="1"/>
</dbReference>
<dbReference type="InterPro" id="IPR011577">
    <property type="entry name" value="Cyt_b561_bac/Ni-Hgenase"/>
</dbReference>
<dbReference type="GO" id="GO:0009061">
    <property type="term" value="P:anaerobic respiration"/>
    <property type="evidence" value="ECO:0007669"/>
    <property type="project" value="TreeGrafter"/>
</dbReference>
<dbReference type="Gene3D" id="1.20.950.20">
    <property type="entry name" value="Transmembrane di-heme cytochromes, Chain C"/>
    <property type="match status" value="1"/>
</dbReference>
<evidence type="ECO:0000256" key="11">
    <source>
        <dbReference type="ARBA" id="ARBA00023004"/>
    </source>
</evidence>
<keyword evidence="4" id="KW-0813">Transport</keyword>
<dbReference type="GO" id="GO:0009326">
    <property type="term" value="C:formate dehydrogenase complex"/>
    <property type="evidence" value="ECO:0007669"/>
    <property type="project" value="InterPro"/>
</dbReference>
<dbReference type="PANTHER" id="PTHR30074:SF6">
    <property type="entry name" value="FORMATE DEHYDROGENASE GAMMA SUBUNIT"/>
    <property type="match status" value="1"/>
</dbReference>
<evidence type="ECO:0000256" key="5">
    <source>
        <dbReference type="ARBA" id="ARBA00022475"/>
    </source>
</evidence>
<evidence type="ECO:0000256" key="13">
    <source>
        <dbReference type="SAM" id="Phobius"/>
    </source>
</evidence>
<evidence type="ECO:0000256" key="9">
    <source>
        <dbReference type="ARBA" id="ARBA00022982"/>
    </source>
</evidence>
<protein>
    <submittedName>
        <fullName evidence="16">Formate dehydrogenase subunit gamma</fullName>
    </submittedName>
</protein>
<keyword evidence="9" id="KW-0249">Electron transport</keyword>
<dbReference type="GO" id="GO:0015944">
    <property type="term" value="P:formate oxidation"/>
    <property type="evidence" value="ECO:0007669"/>
    <property type="project" value="TreeGrafter"/>
</dbReference>
<dbReference type="InterPro" id="IPR016174">
    <property type="entry name" value="Di-haem_cyt_TM"/>
</dbReference>
<dbReference type="FunFam" id="1.20.950.20:FF:000002">
    <property type="entry name" value="Formate dehydrogenase cytochrome b556 subunit"/>
    <property type="match status" value="1"/>
</dbReference>
<dbReference type="Pfam" id="PF01292">
    <property type="entry name" value="Ni_hydr_CYTB"/>
    <property type="match status" value="1"/>
</dbReference>
<evidence type="ECO:0000256" key="3">
    <source>
        <dbReference type="ARBA" id="ARBA00010747"/>
    </source>
</evidence>
<feature type="domain" description="Cytochrome b561 bacterial/Ni-hydrogenase" evidence="15">
    <location>
        <begin position="139"/>
        <end position="317"/>
    </location>
</feature>
<dbReference type="Proteomes" id="UP000198623">
    <property type="component" value="Unassembled WGS sequence"/>
</dbReference>
<dbReference type="GO" id="GO:0046872">
    <property type="term" value="F:metal ion binding"/>
    <property type="evidence" value="ECO:0007669"/>
    <property type="project" value="UniProtKB-KW"/>
</dbReference>
<dbReference type="GO" id="GO:0009055">
    <property type="term" value="F:electron transfer activity"/>
    <property type="evidence" value="ECO:0007669"/>
    <property type="project" value="InterPro"/>
</dbReference>
<evidence type="ECO:0000256" key="2">
    <source>
        <dbReference type="ARBA" id="ARBA00004651"/>
    </source>
</evidence>
<dbReference type="STRING" id="1045558.SAMN05216175_10697"/>
<evidence type="ECO:0000259" key="15">
    <source>
        <dbReference type="Pfam" id="PF01292"/>
    </source>
</evidence>
<name>A0A1I2RG21_9GAMM</name>
<keyword evidence="14" id="KW-0732">Signal</keyword>
<evidence type="ECO:0000256" key="4">
    <source>
        <dbReference type="ARBA" id="ARBA00022448"/>
    </source>
</evidence>
<accession>A0A1I2RG21</accession>
<sequence length="339" mass="37792">MIPLKWLSFKLPFHTLLLPLLALTLAFSLSFSGLTQAADSAEEKTSQARPAERKVASFAGPEYWKAIQQGETGRTQSQAREANQLINVQGEEWRIWRNQWVTPAGAYAMGGTLAVLLIFYILVGQNKLDSPRTGNTVERWKRFDRALHWTVATLFIILAISGLTLLYGKFFLRAALGDSLWGNYAIACKLAHNYLGPLFVLGLLVMIIKWMKNNFFNSTDVKWFMQGGGMVGKAHPSAGYMNGGEKAWFWVLTTVGLVVCISGLVMDFPNFDQYRETMQQANLIHGAASLLLIAASFGHIYIGTAGTEGALEGMTNGHVDEAWAKQHHDLWYNEVKNKK</sequence>
<dbReference type="OrthoDB" id="9790598at2"/>
<dbReference type="InterPro" id="IPR006471">
    <property type="entry name" value="Formate_DH_gsu"/>
</dbReference>
<keyword evidence="10 13" id="KW-1133">Transmembrane helix</keyword>
<evidence type="ECO:0000313" key="16">
    <source>
        <dbReference type="EMBL" id="SFG39422.1"/>
    </source>
</evidence>
<feature type="transmembrane region" description="Helical" evidence="13">
    <location>
        <begin position="247"/>
        <end position="269"/>
    </location>
</feature>
<feature type="chain" id="PRO_5011716063" evidence="14">
    <location>
        <begin position="38"/>
        <end position="339"/>
    </location>
</feature>
<comment type="subcellular location">
    <subcellularLocation>
        <location evidence="2">Cell membrane</location>
        <topology evidence="2">Multi-pass membrane protein</topology>
    </subcellularLocation>
</comment>
<evidence type="ECO:0000256" key="6">
    <source>
        <dbReference type="ARBA" id="ARBA00022617"/>
    </source>
</evidence>
<keyword evidence="17" id="KW-1185">Reference proteome</keyword>
<keyword evidence="5" id="KW-1003">Cell membrane</keyword>
<evidence type="ECO:0000256" key="8">
    <source>
        <dbReference type="ARBA" id="ARBA00022723"/>
    </source>
</evidence>
<dbReference type="GO" id="GO:0008863">
    <property type="term" value="F:formate dehydrogenase (NAD+) activity"/>
    <property type="evidence" value="ECO:0007669"/>
    <property type="project" value="InterPro"/>
</dbReference>
<evidence type="ECO:0000313" key="17">
    <source>
        <dbReference type="Proteomes" id="UP000198623"/>
    </source>
</evidence>
<dbReference type="AlphaFoldDB" id="A0A1I2RG21"/>
<dbReference type="GO" id="GO:0022904">
    <property type="term" value="P:respiratory electron transport chain"/>
    <property type="evidence" value="ECO:0007669"/>
    <property type="project" value="InterPro"/>
</dbReference>
<feature type="transmembrane region" description="Helical" evidence="13">
    <location>
        <begin position="281"/>
        <end position="302"/>
    </location>
</feature>
<organism evidence="16 17">
    <name type="scientific">Neptunomonas qingdaonensis</name>
    <dbReference type="NCBI Taxonomy" id="1045558"/>
    <lineage>
        <taxon>Bacteria</taxon>
        <taxon>Pseudomonadati</taxon>
        <taxon>Pseudomonadota</taxon>
        <taxon>Gammaproteobacteria</taxon>
        <taxon>Oceanospirillales</taxon>
        <taxon>Oceanospirillaceae</taxon>
        <taxon>Neptunomonas</taxon>
    </lineage>
</organism>
<feature type="transmembrane region" description="Helical" evidence="13">
    <location>
        <begin position="191"/>
        <end position="211"/>
    </location>
</feature>
<keyword evidence="8" id="KW-0479">Metal-binding</keyword>
<dbReference type="GO" id="GO:0005886">
    <property type="term" value="C:plasma membrane"/>
    <property type="evidence" value="ECO:0007669"/>
    <property type="project" value="UniProtKB-SubCell"/>
</dbReference>
<dbReference type="RefSeq" id="WP_090727745.1">
    <property type="nucleotide sequence ID" value="NZ_FOOU01000006.1"/>
</dbReference>
<keyword evidence="7 13" id="KW-0812">Transmembrane</keyword>
<dbReference type="EMBL" id="FOOU01000006">
    <property type="protein sequence ID" value="SFG39422.1"/>
    <property type="molecule type" value="Genomic_DNA"/>
</dbReference>
<dbReference type="NCBIfam" id="TIGR01583">
    <property type="entry name" value="formate-DH-gamm"/>
    <property type="match status" value="1"/>
</dbReference>
<proteinExistence type="inferred from homology"/>
<feature type="transmembrane region" description="Helical" evidence="13">
    <location>
        <begin position="149"/>
        <end position="171"/>
    </location>
</feature>
<evidence type="ECO:0000256" key="1">
    <source>
        <dbReference type="ARBA" id="ARBA00001971"/>
    </source>
</evidence>
<reference evidence="17" key="1">
    <citation type="submission" date="2016-10" db="EMBL/GenBank/DDBJ databases">
        <authorList>
            <person name="Varghese N."/>
            <person name="Submissions S."/>
        </authorList>
    </citation>
    <scope>NUCLEOTIDE SEQUENCE [LARGE SCALE GENOMIC DNA]</scope>
    <source>
        <strain evidence="17">CGMCC 1.10971</strain>
    </source>
</reference>
<comment type="cofactor">
    <cofactor evidence="1">
        <name>heme</name>
        <dbReference type="ChEBI" id="CHEBI:30413"/>
    </cofactor>
</comment>
<evidence type="ECO:0000256" key="10">
    <source>
        <dbReference type="ARBA" id="ARBA00022989"/>
    </source>
</evidence>
<dbReference type="SUPFAM" id="SSF81342">
    <property type="entry name" value="Transmembrane di-heme cytochromes"/>
    <property type="match status" value="1"/>
</dbReference>
<evidence type="ECO:0000256" key="7">
    <source>
        <dbReference type="ARBA" id="ARBA00022692"/>
    </source>
</evidence>
<dbReference type="GO" id="GO:0036397">
    <property type="term" value="F:formate dehydrogenase (quinone) activity"/>
    <property type="evidence" value="ECO:0007669"/>
    <property type="project" value="TreeGrafter"/>
</dbReference>
<keyword evidence="6" id="KW-0349">Heme</keyword>